<protein>
    <submittedName>
        <fullName evidence="2">PTS sugar transporter subunit IIA</fullName>
    </submittedName>
</protein>
<comment type="caution">
    <text evidence="2">The sequence shown here is derived from an EMBL/GenBank/DDBJ whole genome shotgun (WGS) entry which is preliminary data.</text>
</comment>
<dbReference type="PROSITE" id="PS51094">
    <property type="entry name" value="PTS_EIIA_TYPE_2"/>
    <property type="match status" value="1"/>
</dbReference>
<dbReference type="InterPro" id="IPR002178">
    <property type="entry name" value="PTS_EIIA_type-2_dom"/>
</dbReference>
<proteinExistence type="predicted"/>
<dbReference type="InterPro" id="IPR051541">
    <property type="entry name" value="PTS_SugarTrans_NitroReg"/>
</dbReference>
<dbReference type="CDD" id="cd00211">
    <property type="entry name" value="PTS_IIA_fru"/>
    <property type="match status" value="1"/>
</dbReference>
<dbReference type="SUPFAM" id="SSF55804">
    <property type="entry name" value="Phoshotransferase/anion transport protein"/>
    <property type="match status" value="1"/>
</dbReference>
<dbReference type="Gene3D" id="3.40.930.10">
    <property type="entry name" value="Mannitol-specific EII, Chain A"/>
    <property type="match status" value="1"/>
</dbReference>
<dbReference type="PANTHER" id="PTHR47738">
    <property type="entry name" value="PTS SYSTEM FRUCTOSE-LIKE EIIA COMPONENT-RELATED"/>
    <property type="match status" value="1"/>
</dbReference>
<keyword evidence="3" id="KW-1185">Reference proteome</keyword>
<dbReference type="Proteomes" id="UP001500171">
    <property type="component" value="Unassembled WGS sequence"/>
</dbReference>
<name>A0ABP9N912_9GAMM</name>
<evidence type="ECO:0000313" key="2">
    <source>
        <dbReference type="EMBL" id="GAA5112240.1"/>
    </source>
</evidence>
<dbReference type="PANTHER" id="PTHR47738:SF3">
    <property type="entry name" value="PHOSPHOTRANSFERASE SYSTEM MANNITOL_FRUCTOSE-SPECIFIC IIA DOMAIN CONTAINING PROTEIN"/>
    <property type="match status" value="1"/>
</dbReference>
<evidence type="ECO:0000313" key="3">
    <source>
        <dbReference type="Proteomes" id="UP001500171"/>
    </source>
</evidence>
<gene>
    <name evidence="2" type="ORF">GCM10023211_18550</name>
</gene>
<dbReference type="Pfam" id="PF00359">
    <property type="entry name" value="PTS_EIIA_2"/>
    <property type="match status" value="1"/>
</dbReference>
<dbReference type="EMBL" id="BAABHY010000005">
    <property type="protein sequence ID" value="GAA5112240.1"/>
    <property type="molecule type" value="Genomic_DNA"/>
</dbReference>
<organism evidence="2 3">
    <name type="scientific">Orbus sasakiae</name>
    <dbReference type="NCBI Taxonomy" id="1078475"/>
    <lineage>
        <taxon>Bacteria</taxon>
        <taxon>Pseudomonadati</taxon>
        <taxon>Pseudomonadota</taxon>
        <taxon>Gammaproteobacteria</taxon>
        <taxon>Orbales</taxon>
        <taxon>Orbaceae</taxon>
        <taxon>Orbus</taxon>
    </lineage>
</organism>
<reference evidence="3" key="1">
    <citation type="journal article" date="2019" name="Int. J. Syst. Evol. Microbiol.">
        <title>The Global Catalogue of Microorganisms (GCM) 10K type strain sequencing project: providing services to taxonomists for standard genome sequencing and annotation.</title>
        <authorList>
            <consortium name="The Broad Institute Genomics Platform"/>
            <consortium name="The Broad Institute Genome Sequencing Center for Infectious Disease"/>
            <person name="Wu L."/>
            <person name="Ma J."/>
        </authorList>
    </citation>
    <scope>NUCLEOTIDE SEQUENCE [LARGE SCALE GENOMIC DNA]</scope>
    <source>
        <strain evidence="3">JCM 18050</strain>
    </source>
</reference>
<keyword evidence="2" id="KW-0813">Transport</keyword>
<dbReference type="RefSeq" id="WP_345491468.1">
    <property type="nucleotide sequence ID" value="NZ_BAABHY010000005.1"/>
</dbReference>
<sequence length="158" mass="18261">MGKNSTSDMFFEELIFLDKTFHNANEFFDFIYPILHDKGYVKASFLPAIKTREAAYPTALPTEPYVVALPHTDIEHIIKPFISVTRVKGTVDWHEMANNDQILNAHFIFLLGFVEKDGHINLLQTLMACFSEKTFLEQLHEAKTCDQFMQLLNSKVKF</sequence>
<feature type="domain" description="PTS EIIA type-2" evidence="1">
    <location>
        <begin position="8"/>
        <end position="155"/>
    </location>
</feature>
<accession>A0ABP9N912</accession>
<dbReference type="InterPro" id="IPR016152">
    <property type="entry name" value="PTrfase/Anion_transptr"/>
</dbReference>
<evidence type="ECO:0000259" key="1">
    <source>
        <dbReference type="PROSITE" id="PS51094"/>
    </source>
</evidence>
<keyword evidence="2" id="KW-0762">Sugar transport</keyword>